<feature type="transmembrane region" description="Helical" evidence="2">
    <location>
        <begin position="296"/>
        <end position="317"/>
    </location>
</feature>
<keyword evidence="2" id="KW-0472">Membrane</keyword>
<dbReference type="InterPro" id="IPR051413">
    <property type="entry name" value="K/Na_HCN_channel"/>
</dbReference>
<keyword evidence="5" id="KW-1185">Reference proteome</keyword>
<dbReference type="EMBL" id="CAJJDN010000080">
    <property type="protein sequence ID" value="CAD8103340.1"/>
    <property type="molecule type" value="Genomic_DNA"/>
</dbReference>
<feature type="transmembrane region" description="Helical" evidence="2">
    <location>
        <begin position="184"/>
        <end position="203"/>
    </location>
</feature>
<name>A0A8S1PJR1_9CILI</name>
<dbReference type="GO" id="GO:0005249">
    <property type="term" value="F:voltage-gated potassium channel activity"/>
    <property type="evidence" value="ECO:0007669"/>
    <property type="project" value="TreeGrafter"/>
</dbReference>
<dbReference type="CDD" id="cd00038">
    <property type="entry name" value="CAP_ED"/>
    <property type="match status" value="1"/>
</dbReference>
<feature type="compositionally biased region" description="Low complexity" evidence="1">
    <location>
        <begin position="1"/>
        <end position="16"/>
    </location>
</feature>
<dbReference type="SMART" id="SM00100">
    <property type="entry name" value="cNMP"/>
    <property type="match status" value="1"/>
</dbReference>
<evidence type="ECO:0000313" key="4">
    <source>
        <dbReference type="EMBL" id="CAD8103340.1"/>
    </source>
</evidence>
<keyword evidence="2" id="KW-0812">Transmembrane</keyword>
<dbReference type="Proteomes" id="UP000692954">
    <property type="component" value="Unassembled WGS sequence"/>
</dbReference>
<evidence type="ECO:0000256" key="1">
    <source>
        <dbReference type="SAM" id="MobiDB-lite"/>
    </source>
</evidence>
<comment type="caution">
    <text evidence="4">The sequence shown here is derived from an EMBL/GenBank/DDBJ whole genome shotgun (WGS) entry which is preliminary data.</text>
</comment>
<reference evidence="4" key="1">
    <citation type="submission" date="2021-01" db="EMBL/GenBank/DDBJ databases">
        <authorList>
            <consortium name="Genoscope - CEA"/>
            <person name="William W."/>
        </authorList>
    </citation>
    <scope>NUCLEOTIDE SEQUENCE</scope>
</reference>
<feature type="domain" description="Cyclic nucleotide-binding" evidence="3">
    <location>
        <begin position="479"/>
        <end position="581"/>
    </location>
</feature>
<dbReference type="InterPro" id="IPR013099">
    <property type="entry name" value="K_chnl_dom"/>
</dbReference>
<dbReference type="AlphaFoldDB" id="A0A8S1PJR1"/>
<dbReference type="PROSITE" id="PS50042">
    <property type="entry name" value="CNMP_BINDING_3"/>
    <property type="match status" value="1"/>
</dbReference>
<evidence type="ECO:0000256" key="2">
    <source>
        <dbReference type="SAM" id="Phobius"/>
    </source>
</evidence>
<keyword evidence="2" id="KW-1133">Transmembrane helix</keyword>
<dbReference type="Pfam" id="PF07885">
    <property type="entry name" value="Ion_trans_2"/>
    <property type="match status" value="1"/>
</dbReference>
<dbReference type="PANTHER" id="PTHR45689:SF5">
    <property type="entry name" value="I[[H]] CHANNEL, ISOFORM E"/>
    <property type="match status" value="1"/>
</dbReference>
<dbReference type="InterPro" id="IPR000595">
    <property type="entry name" value="cNMP-bd_dom"/>
</dbReference>
<dbReference type="GO" id="GO:0035725">
    <property type="term" value="P:sodium ion transmembrane transport"/>
    <property type="evidence" value="ECO:0007669"/>
    <property type="project" value="TreeGrafter"/>
</dbReference>
<dbReference type="OrthoDB" id="421226at2759"/>
<feature type="transmembrane region" description="Helical" evidence="2">
    <location>
        <begin position="368"/>
        <end position="387"/>
    </location>
</feature>
<organism evidence="4 5">
    <name type="scientific">Paramecium sonneborni</name>
    <dbReference type="NCBI Taxonomy" id="65129"/>
    <lineage>
        <taxon>Eukaryota</taxon>
        <taxon>Sar</taxon>
        <taxon>Alveolata</taxon>
        <taxon>Ciliophora</taxon>
        <taxon>Intramacronucleata</taxon>
        <taxon>Oligohymenophorea</taxon>
        <taxon>Peniculida</taxon>
        <taxon>Parameciidae</taxon>
        <taxon>Paramecium</taxon>
    </lineage>
</organism>
<dbReference type="GO" id="GO:0003254">
    <property type="term" value="P:regulation of membrane depolarization"/>
    <property type="evidence" value="ECO:0007669"/>
    <property type="project" value="TreeGrafter"/>
</dbReference>
<evidence type="ECO:0000259" key="3">
    <source>
        <dbReference type="PROSITE" id="PS50042"/>
    </source>
</evidence>
<dbReference type="GO" id="GO:0098855">
    <property type="term" value="C:HCN channel complex"/>
    <property type="evidence" value="ECO:0007669"/>
    <property type="project" value="TreeGrafter"/>
</dbReference>
<protein>
    <recommendedName>
        <fullName evidence="3">Cyclic nucleotide-binding domain-containing protein</fullName>
    </recommendedName>
</protein>
<proteinExistence type="predicted"/>
<dbReference type="Pfam" id="PF00027">
    <property type="entry name" value="cNMP_binding"/>
    <property type="match status" value="1"/>
</dbReference>
<dbReference type="PANTHER" id="PTHR45689">
    <property type="entry name" value="I[[H]] CHANNEL, ISOFORM E"/>
    <property type="match status" value="1"/>
</dbReference>
<feature type="region of interest" description="Disordered" evidence="1">
    <location>
        <begin position="1"/>
        <end position="23"/>
    </location>
</feature>
<sequence>MIIQSERNISSRRSSIGPTFTRNPSYIQYRKQNSDCSIYSESKDQAESIKQFKQEQEERQSRAQSIYSSFTRKLFSKSGENKKQFSESGQVTNFLKQIKSKAIVNRFISNLFRNSYILPQKMQSQIQDEYISKFTSYSRQLLNSTDNPQFIQIFQPGSQLLMYWDLIGIIINMISLWLSPFQAAFTYQAPVILIVTIIWYLFLEILVNLNRSTISFGEIINTRSQIIKHYLKGQGAQDIISLIIWIIIFNKPEESLVFEVLQIIQIIVTTKKIITNFDKFFEALYSKGQLSNLIDLFSLVITIFFFAHITACIWYYVGLKSDLLLDKSWLKKYEIEDESIMMKYNYSIYWATTTIVTVGYGDLTPQNWIEIVFTVIMMFLSSCVYAYSLNSIGIILKNIQDTKYQYKKMLLRINDYMDKNKVEMELQLRARNFIKHHLFENENQESQEEINNIMEKLPEDLRNQITKSIQLKILNQITFLKDLFSTQAVTDISRYLETLYLISNDVVFSQNESTDSSLYFVQSGQIAIFEEKSNKTLVTLNRGEKFGEYSFFTGLYPKYSAKCVSDAVLYKIQREKFLQIIQYYQKDFQRFHNIKDQILLNSDYSKCISSCQNCRLFTHEIIDCPILQYKPNLEQRLKVAAYKENENLRKYQKRSLHKSNCRKLCNKIELSIKAFQDENESKVQISDYQSGNIYKTTFEERDKQTFEEPKSKIIINDQDHISQTHFVSSNQVQQKRHQTQFRPSIIAQIPKKKMTILQQEFKSQNQLLNNSINSSQFNKLQSDLLLVSFHQTSLQLDQMMNYKEYMPQNNISAIIIQLEKNKNRQYKRRKRDLEDLNKYTFYHYVKTTAIKIRRAQRRMALQW</sequence>
<feature type="transmembrane region" description="Helical" evidence="2">
    <location>
        <begin position="160"/>
        <end position="178"/>
    </location>
</feature>
<accession>A0A8S1PJR1</accession>
<gene>
    <name evidence="4" type="ORF">PSON_ATCC_30995.1.T0800044</name>
</gene>
<evidence type="ECO:0000313" key="5">
    <source>
        <dbReference type="Proteomes" id="UP000692954"/>
    </source>
</evidence>